<dbReference type="Gene3D" id="2.40.50.100">
    <property type="match status" value="1"/>
</dbReference>
<gene>
    <name evidence="2" type="ORF">SVUK_LOCUS5043</name>
</gene>
<dbReference type="SUPFAM" id="SSF51230">
    <property type="entry name" value="Single hybrid motif"/>
    <property type="match status" value="1"/>
</dbReference>
<feature type="domain" description="Lipoyl-binding" evidence="1">
    <location>
        <begin position="81"/>
        <end position="116"/>
    </location>
</feature>
<name>A0A3P7KG60_STRVU</name>
<evidence type="ECO:0000313" key="2">
    <source>
        <dbReference type="EMBL" id="VDM70045.1"/>
    </source>
</evidence>
<dbReference type="InterPro" id="IPR011053">
    <property type="entry name" value="Single_hybrid_motif"/>
</dbReference>
<sequence length="117" mass="13062">MQVSFDGKIHLVRISNVSADDEGMRYTLEFDGRRWKAKGVRLQHSALILGLGEAEYELFSPDTFQGERAADGSGMIHSSHAPMPGIIEKVLVKVGDEVRQGEPLVIMTAMKMEYIIR</sequence>
<dbReference type="Pfam" id="PF00364">
    <property type="entry name" value="Biotin_lipoyl"/>
    <property type="match status" value="1"/>
</dbReference>
<evidence type="ECO:0000259" key="1">
    <source>
        <dbReference type="Pfam" id="PF00364"/>
    </source>
</evidence>
<dbReference type="Proteomes" id="UP000270094">
    <property type="component" value="Unassembled WGS sequence"/>
</dbReference>
<reference evidence="2 3" key="1">
    <citation type="submission" date="2018-11" db="EMBL/GenBank/DDBJ databases">
        <authorList>
            <consortium name="Pathogen Informatics"/>
        </authorList>
    </citation>
    <scope>NUCLEOTIDE SEQUENCE [LARGE SCALE GENOMIC DNA]</scope>
</reference>
<evidence type="ECO:0000313" key="3">
    <source>
        <dbReference type="Proteomes" id="UP000270094"/>
    </source>
</evidence>
<keyword evidence="3" id="KW-1185">Reference proteome</keyword>
<accession>A0A3P7KG60</accession>
<dbReference type="AlphaFoldDB" id="A0A3P7KG60"/>
<proteinExistence type="predicted"/>
<protein>
    <recommendedName>
        <fullName evidence="1">Lipoyl-binding domain-containing protein</fullName>
    </recommendedName>
</protein>
<dbReference type="OrthoDB" id="196847at2759"/>
<organism evidence="2 3">
    <name type="scientific">Strongylus vulgaris</name>
    <name type="common">Blood worm</name>
    <dbReference type="NCBI Taxonomy" id="40348"/>
    <lineage>
        <taxon>Eukaryota</taxon>
        <taxon>Metazoa</taxon>
        <taxon>Ecdysozoa</taxon>
        <taxon>Nematoda</taxon>
        <taxon>Chromadorea</taxon>
        <taxon>Rhabditida</taxon>
        <taxon>Rhabditina</taxon>
        <taxon>Rhabditomorpha</taxon>
        <taxon>Strongyloidea</taxon>
        <taxon>Strongylidae</taxon>
        <taxon>Strongylus</taxon>
    </lineage>
</organism>
<dbReference type="EMBL" id="UYYB01014508">
    <property type="protein sequence ID" value="VDM70045.1"/>
    <property type="molecule type" value="Genomic_DNA"/>
</dbReference>
<dbReference type="CDD" id="cd06850">
    <property type="entry name" value="biotinyl_domain"/>
    <property type="match status" value="1"/>
</dbReference>
<dbReference type="InterPro" id="IPR000089">
    <property type="entry name" value="Biotin_lipoyl"/>
</dbReference>